<reference evidence="1 2" key="1">
    <citation type="journal article" date="2011" name="PLoS Pathog.">
        <title>Dynamic evolution of pathogenicity revealed by sequencing and comparative genomics of 19 Pseudomonas syringae isolates.</title>
        <authorList>
            <person name="Baltrus D.A."/>
            <person name="Nishimura M.T."/>
            <person name="Romanchuk A."/>
            <person name="Chang J.H."/>
            <person name="Mukhtar M.S."/>
            <person name="Cherkis K."/>
            <person name="Roach J."/>
            <person name="Grant S.R."/>
            <person name="Jones C.D."/>
            <person name="Dangl J.L."/>
        </authorList>
    </citation>
    <scope>NUCLEOTIDE SEQUENCE [LARGE SCALE GENOMIC DNA]</scope>
    <source>
        <strain evidence="2">M301072PT</strain>
    </source>
</reference>
<sequence>AMTVKALSANVMSLKTGDPVRVRWAAADACIYTEWTDSDLNKAAGTH</sequence>
<dbReference type="Proteomes" id="UP000004471">
    <property type="component" value="Unassembled WGS sequence"/>
</dbReference>
<dbReference type="PATRIC" id="fig|629262.5.peg.4191"/>
<proteinExistence type="predicted"/>
<dbReference type="AlphaFoldDB" id="F3FPC7"/>
<evidence type="ECO:0000313" key="2">
    <source>
        <dbReference type="Proteomes" id="UP000004471"/>
    </source>
</evidence>
<organism evidence="1 2">
    <name type="scientific">Pseudomonas syringae pv. japonica str. M301072</name>
    <dbReference type="NCBI Taxonomy" id="629262"/>
    <lineage>
        <taxon>Bacteria</taxon>
        <taxon>Pseudomonadati</taxon>
        <taxon>Pseudomonadota</taxon>
        <taxon>Gammaproteobacteria</taxon>
        <taxon>Pseudomonadales</taxon>
        <taxon>Pseudomonadaceae</taxon>
        <taxon>Pseudomonas</taxon>
        <taxon>Pseudomonas syringae</taxon>
    </lineage>
</organism>
<dbReference type="EMBL" id="AEAH01001133">
    <property type="protein sequence ID" value="EGH32069.1"/>
    <property type="molecule type" value="Genomic_DNA"/>
</dbReference>
<evidence type="ECO:0000313" key="1">
    <source>
        <dbReference type="EMBL" id="EGH32069.1"/>
    </source>
</evidence>
<comment type="caution">
    <text evidence="1">The sequence shown here is derived from an EMBL/GenBank/DDBJ whole genome shotgun (WGS) entry which is preliminary data.</text>
</comment>
<accession>F3FPC7</accession>
<dbReference type="HOGENOM" id="CLU_3161961_0_0_6"/>
<feature type="non-terminal residue" evidence="1">
    <location>
        <position position="1"/>
    </location>
</feature>
<gene>
    <name evidence="1" type="ORF">PSYJA_25165</name>
</gene>
<name>F3FPC7_PSESX</name>
<protein>
    <submittedName>
        <fullName evidence="1">ABC transporter</fullName>
    </submittedName>
</protein>